<dbReference type="Gene3D" id="3.40.50.150">
    <property type="entry name" value="Vaccinia Virus protein VP39"/>
    <property type="match status" value="1"/>
</dbReference>
<accession>C7N6B0</accession>
<dbReference type="STRING" id="471855.Shel_14250"/>
<evidence type="ECO:0000256" key="3">
    <source>
        <dbReference type="ARBA" id="ARBA00022691"/>
    </source>
</evidence>
<dbReference type="EMBL" id="CP001684">
    <property type="protein sequence ID" value="ACV22445.1"/>
    <property type="molecule type" value="Genomic_DNA"/>
</dbReference>
<dbReference type="InterPro" id="IPR050320">
    <property type="entry name" value="N5-glutamine_MTase"/>
</dbReference>
<dbReference type="GO" id="GO:0102559">
    <property type="term" value="F:peptide chain release factor N(5)-glutamine methyltransferase activity"/>
    <property type="evidence" value="ECO:0007669"/>
    <property type="project" value="UniProtKB-EC"/>
</dbReference>
<evidence type="ECO:0000256" key="1">
    <source>
        <dbReference type="ARBA" id="ARBA00022603"/>
    </source>
</evidence>
<proteinExistence type="inferred from homology"/>
<dbReference type="HAMAP" id="MF_02126">
    <property type="entry name" value="RF_methyltr_PrmC"/>
    <property type="match status" value="1"/>
</dbReference>
<dbReference type="InterPro" id="IPR002052">
    <property type="entry name" value="DNA_methylase_N6_adenine_CS"/>
</dbReference>
<keyword evidence="2 5" id="KW-0808">Transferase</keyword>
<dbReference type="CDD" id="cd02440">
    <property type="entry name" value="AdoMet_MTases"/>
    <property type="match status" value="1"/>
</dbReference>
<dbReference type="PANTHER" id="PTHR18895">
    <property type="entry name" value="HEMK METHYLTRANSFERASE"/>
    <property type="match status" value="1"/>
</dbReference>
<keyword evidence="1 5" id="KW-0489">Methyltransferase</keyword>
<keyword evidence="3 5" id="KW-0949">S-adenosyl-L-methionine</keyword>
<name>C7N6B0_SLAHD</name>
<feature type="binding site" evidence="5">
    <location>
        <position position="176"/>
    </location>
    <ligand>
        <name>S-adenosyl-L-methionine</name>
        <dbReference type="ChEBI" id="CHEBI:59789"/>
    </ligand>
</feature>
<dbReference type="InterPro" id="IPR004556">
    <property type="entry name" value="HemK-like"/>
</dbReference>
<comment type="function">
    <text evidence="5">Methylates the class 1 translation termination release factors RF1/PrfA and RF2/PrfB on the glutamine residue of the universally conserved GGQ motif.</text>
</comment>
<sequence length="314" mass="34698">MPEVWTVKNTLDWCQEYLQRHGDENPRLSAQWLMSHATGLSRVEIYTNYERPLSTEERDVLRDALRRRGSGEPLQYIQGSAPFRFIEVKVRPGVLIPRPETEVLVDEAMRELKSIMPDAFTHRTARDSMSVDGEEPVPAEAFKIPTFNVVDACTGSGCIACAIASEHANAQVVATDVSETAVELARENAADLGLGDRIEVRLCDLLADAEDSWADLIVSNPPYVPTAVVDSEIPAEVADFEPRLALDGGEDGLDIYRRLLADGKRVLKADGILACELHETCLEEAARLAEEAHYTQVRIAKDLAGRPRIIVAHA</sequence>
<evidence type="ECO:0000259" key="6">
    <source>
        <dbReference type="Pfam" id="PF05175"/>
    </source>
</evidence>
<reference evidence="8 9" key="1">
    <citation type="journal article" date="2009" name="Stand. Genomic Sci.">
        <title>Complete genome sequence of Slackia heliotrinireducens type strain (RHS 1).</title>
        <authorList>
            <person name="Pukall R."/>
            <person name="Lapidus A."/>
            <person name="Nolan M."/>
            <person name="Copeland A."/>
            <person name="Glavina Del Rio T."/>
            <person name="Lucas S."/>
            <person name="Chen F."/>
            <person name="Tice H."/>
            <person name="Cheng J.F."/>
            <person name="Chertkov O."/>
            <person name="Bruce D."/>
            <person name="Goodwin L."/>
            <person name="Kuske C."/>
            <person name="Brettin T."/>
            <person name="Detter J.C."/>
            <person name="Han C."/>
            <person name="Pitluck S."/>
            <person name="Pati A."/>
            <person name="Mavrommatis K."/>
            <person name="Ivanova N."/>
            <person name="Ovchinnikova G."/>
            <person name="Chen A."/>
            <person name="Palaniappan K."/>
            <person name="Schneider S."/>
            <person name="Rohde M."/>
            <person name="Chain P."/>
            <person name="D'haeseleer P."/>
            <person name="Goker M."/>
            <person name="Bristow J."/>
            <person name="Eisen J.A."/>
            <person name="Markowitz V."/>
            <person name="Kyrpides N.C."/>
            <person name="Klenk H.P."/>
            <person name="Hugenholtz P."/>
        </authorList>
    </citation>
    <scope>NUCLEOTIDE SEQUENCE [LARGE SCALE GENOMIC DNA]</scope>
    <source>
        <strain evidence="9">ATCC 29202 / DSM 20476 / NCTC 11029 / RHS 1</strain>
    </source>
</reference>
<feature type="domain" description="Methyltransferase small" evidence="6">
    <location>
        <begin position="147"/>
        <end position="233"/>
    </location>
</feature>
<protein>
    <recommendedName>
        <fullName evidence="5">Release factor glutamine methyltransferase</fullName>
        <shortName evidence="5">RF MTase</shortName>
        <ecNumber evidence="5">2.1.1.297</ecNumber>
    </recommendedName>
    <alternativeName>
        <fullName evidence="5">N5-glutamine methyltransferase PrmC</fullName>
    </alternativeName>
    <alternativeName>
        <fullName evidence="5">Protein-(glutamine-N5) MTase PrmC</fullName>
    </alternativeName>
    <alternativeName>
        <fullName evidence="5">Protein-glutamine N-methyltransferase PrmC</fullName>
    </alternativeName>
</protein>
<keyword evidence="9" id="KW-1185">Reference proteome</keyword>
<dbReference type="KEGG" id="shi:Shel_14250"/>
<feature type="binding site" evidence="5">
    <location>
        <begin position="220"/>
        <end position="223"/>
    </location>
    <ligand>
        <name>substrate</name>
    </ligand>
</feature>
<evidence type="ECO:0000256" key="2">
    <source>
        <dbReference type="ARBA" id="ARBA00022679"/>
    </source>
</evidence>
<dbReference type="eggNOG" id="COG2890">
    <property type="taxonomic scope" value="Bacteria"/>
</dbReference>
<dbReference type="GO" id="GO:0032259">
    <property type="term" value="P:methylation"/>
    <property type="evidence" value="ECO:0007669"/>
    <property type="project" value="UniProtKB-KW"/>
</dbReference>
<dbReference type="Pfam" id="PF17827">
    <property type="entry name" value="PrmC_N"/>
    <property type="match status" value="1"/>
</dbReference>
<dbReference type="Proteomes" id="UP000002026">
    <property type="component" value="Chromosome"/>
</dbReference>
<dbReference type="EC" id="2.1.1.297" evidence="5"/>
<dbReference type="NCBIfam" id="TIGR03534">
    <property type="entry name" value="RF_mod_PrmC"/>
    <property type="match status" value="1"/>
</dbReference>
<dbReference type="NCBIfam" id="TIGR00536">
    <property type="entry name" value="hemK_fam"/>
    <property type="match status" value="1"/>
</dbReference>
<evidence type="ECO:0000256" key="4">
    <source>
        <dbReference type="ARBA" id="ARBA00048391"/>
    </source>
</evidence>
<dbReference type="InterPro" id="IPR040758">
    <property type="entry name" value="PrmC_N"/>
</dbReference>
<dbReference type="SUPFAM" id="SSF53335">
    <property type="entry name" value="S-adenosyl-L-methionine-dependent methyltransferases"/>
    <property type="match status" value="1"/>
</dbReference>
<dbReference type="InterPro" id="IPR019874">
    <property type="entry name" value="RF_methyltr_PrmC"/>
</dbReference>
<dbReference type="PANTHER" id="PTHR18895:SF74">
    <property type="entry name" value="MTRF1L RELEASE FACTOR GLUTAMINE METHYLTRANSFERASE"/>
    <property type="match status" value="1"/>
</dbReference>
<dbReference type="RefSeq" id="WP_012798547.1">
    <property type="nucleotide sequence ID" value="NC_013165.1"/>
</dbReference>
<dbReference type="Pfam" id="PF05175">
    <property type="entry name" value="MTS"/>
    <property type="match status" value="1"/>
</dbReference>
<dbReference type="GO" id="GO:0003676">
    <property type="term" value="F:nucleic acid binding"/>
    <property type="evidence" value="ECO:0007669"/>
    <property type="project" value="InterPro"/>
</dbReference>
<evidence type="ECO:0000256" key="5">
    <source>
        <dbReference type="HAMAP-Rule" id="MF_02126"/>
    </source>
</evidence>
<comment type="caution">
    <text evidence="5">Lacks conserved residue(s) required for the propagation of feature annotation.</text>
</comment>
<dbReference type="InterPro" id="IPR029063">
    <property type="entry name" value="SAM-dependent_MTases_sf"/>
</dbReference>
<gene>
    <name evidence="5" type="primary">prmC</name>
    <name evidence="8" type="ordered locus">Shel_14250</name>
</gene>
<feature type="domain" description="Release factor glutamine methyltransferase N-terminal" evidence="7">
    <location>
        <begin position="11"/>
        <end position="79"/>
    </location>
</feature>
<evidence type="ECO:0000313" key="9">
    <source>
        <dbReference type="Proteomes" id="UP000002026"/>
    </source>
</evidence>
<evidence type="ECO:0000313" key="8">
    <source>
        <dbReference type="EMBL" id="ACV22445.1"/>
    </source>
</evidence>
<dbReference type="HOGENOM" id="CLU_018398_3_1_11"/>
<comment type="similarity">
    <text evidence="5">Belongs to the protein N5-glutamine methyltransferase family. PrmC subfamily.</text>
</comment>
<dbReference type="Gene3D" id="1.10.8.10">
    <property type="entry name" value="DNA helicase RuvA subunit, C-terminal domain"/>
    <property type="match status" value="1"/>
</dbReference>
<comment type="catalytic activity">
    <reaction evidence="4 5">
        <text>L-glutaminyl-[peptide chain release factor] + S-adenosyl-L-methionine = N(5)-methyl-L-glutaminyl-[peptide chain release factor] + S-adenosyl-L-homocysteine + H(+)</text>
        <dbReference type="Rhea" id="RHEA:42896"/>
        <dbReference type="Rhea" id="RHEA-COMP:10271"/>
        <dbReference type="Rhea" id="RHEA-COMP:10272"/>
        <dbReference type="ChEBI" id="CHEBI:15378"/>
        <dbReference type="ChEBI" id="CHEBI:30011"/>
        <dbReference type="ChEBI" id="CHEBI:57856"/>
        <dbReference type="ChEBI" id="CHEBI:59789"/>
        <dbReference type="ChEBI" id="CHEBI:61891"/>
        <dbReference type="EC" id="2.1.1.297"/>
    </reaction>
</comment>
<dbReference type="PROSITE" id="PS00092">
    <property type="entry name" value="N6_MTASE"/>
    <property type="match status" value="1"/>
</dbReference>
<feature type="binding site" evidence="5">
    <location>
        <position position="220"/>
    </location>
    <ligand>
        <name>S-adenosyl-L-methionine</name>
        <dbReference type="ChEBI" id="CHEBI:59789"/>
    </ligand>
</feature>
<organism evidence="8 9">
    <name type="scientific">Slackia heliotrinireducens (strain ATCC 29202 / DSM 20476 / NCTC 11029 / RHS 1)</name>
    <name type="common">Peptococcus heliotrinreducens</name>
    <dbReference type="NCBI Taxonomy" id="471855"/>
    <lineage>
        <taxon>Bacteria</taxon>
        <taxon>Bacillati</taxon>
        <taxon>Actinomycetota</taxon>
        <taxon>Coriobacteriia</taxon>
        <taxon>Eggerthellales</taxon>
        <taxon>Eggerthellaceae</taxon>
        <taxon>Slackia</taxon>
    </lineage>
</organism>
<evidence type="ECO:0000259" key="7">
    <source>
        <dbReference type="Pfam" id="PF17827"/>
    </source>
</evidence>
<dbReference type="InterPro" id="IPR007848">
    <property type="entry name" value="Small_mtfrase_dom"/>
</dbReference>
<dbReference type="AlphaFoldDB" id="C7N6B0"/>